<dbReference type="STRING" id="1111454.HMPREF1250_1943"/>
<comment type="subunit">
    <text evidence="9">Homodimer.</text>
</comment>
<dbReference type="OrthoDB" id="9802097at2"/>
<evidence type="ECO:0000313" key="11">
    <source>
        <dbReference type="Proteomes" id="UP000017090"/>
    </source>
</evidence>
<evidence type="ECO:0000313" key="10">
    <source>
        <dbReference type="EMBL" id="ERT61978.1"/>
    </source>
</evidence>
<feature type="binding site" evidence="9">
    <location>
        <begin position="13"/>
        <end position="18"/>
    </location>
    <ligand>
        <name>ATP</name>
        <dbReference type="ChEBI" id="CHEBI:30616"/>
    </ligand>
</feature>
<comment type="catalytic activity">
    <reaction evidence="9">
        <text>(7R,8S)-7,8-diammoniononanoate + CO2 + ATP = (4R,5S)-dethiobiotin + ADP + phosphate + 3 H(+)</text>
        <dbReference type="Rhea" id="RHEA:15805"/>
        <dbReference type="ChEBI" id="CHEBI:15378"/>
        <dbReference type="ChEBI" id="CHEBI:16526"/>
        <dbReference type="ChEBI" id="CHEBI:30616"/>
        <dbReference type="ChEBI" id="CHEBI:43474"/>
        <dbReference type="ChEBI" id="CHEBI:149469"/>
        <dbReference type="ChEBI" id="CHEBI:149473"/>
        <dbReference type="ChEBI" id="CHEBI:456216"/>
        <dbReference type="EC" id="6.3.3.3"/>
    </reaction>
</comment>
<dbReference type="PIRSF" id="PIRSF006755">
    <property type="entry name" value="DTB_synth"/>
    <property type="match status" value="1"/>
</dbReference>
<dbReference type="Gene3D" id="3.40.50.300">
    <property type="entry name" value="P-loop containing nucleotide triphosphate hydrolases"/>
    <property type="match status" value="1"/>
</dbReference>
<dbReference type="GO" id="GO:0005829">
    <property type="term" value="C:cytosol"/>
    <property type="evidence" value="ECO:0007669"/>
    <property type="project" value="TreeGrafter"/>
</dbReference>
<proteinExistence type="inferred from homology"/>
<dbReference type="GO" id="GO:0009102">
    <property type="term" value="P:biotin biosynthetic process"/>
    <property type="evidence" value="ECO:0007669"/>
    <property type="project" value="UniProtKB-UniRule"/>
</dbReference>
<dbReference type="PATRIC" id="fig|1111454.3.peg.279"/>
<dbReference type="UniPathway" id="UPA00078">
    <property type="reaction ID" value="UER00161"/>
</dbReference>
<dbReference type="SUPFAM" id="SSF52540">
    <property type="entry name" value="P-loop containing nucleoside triphosphate hydrolases"/>
    <property type="match status" value="1"/>
</dbReference>
<feature type="binding site" evidence="9">
    <location>
        <position position="51"/>
    </location>
    <ligand>
        <name>Mg(2+)</name>
        <dbReference type="ChEBI" id="CHEBI:18420"/>
    </ligand>
</feature>
<dbReference type="CDD" id="cd03109">
    <property type="entry name" value="DTBS"/>
    <property type="match status" value="1"/>
</dbReference>
<dbReference type="RefSeq" id="WP_023052874.1">
    <property type="nucleotide sequence ID" value="NZ_AWXA01000007.1"/>
</dbReference>
<gene>
    <name evidence="9 10" type="primary">bioD</name>
    <name evidence="10" type="ORF">HMPREF1250_1943</name>
</gene>
<comment type="function">
    <text evidence="9">Catalyzes a mechanistically unusual reaction, the ATP-dependent insertion of CO2 between the N7 and N8 nitrogen atoms of 7,8-diaminopelargonic acid (DAPA, also called 7,8-diammoniononanoate) to form a ureido ring.</text>
</comment>
<comment type="pathway">
    <text evidence="9">Cofactor biosynthesis; biotin biosynthesis; biotin from 7,8-diaminononanoate: step 1/2.</text>
</comment>
<dbReference type="EMBL" id="AWXA01000007">
    <property type="protein sequence ID" value="ERT61978.1"/>
    <property type="molecule type" value="Genomic_DNA"/>
</dbReference>
<dbReference type="EC" id="6.3.3.3" evidence="9"/>
<dbReference type="GO" id="GO:0004141">
    <property type="term" value="F:dethiobiotin synthase activity"/>
    <property type="evidence" value="ECO:0007669"/>
    <property type="project" value="UniProtKB-UniRule"/>
</dbReference>
<keyword evidence="11" id="KW-1185">Reference proteome</keyword>
<sequence length="222" mass="24449">MTKGLFVTATGTDVGKTYIAALLSKTLRRGGYACGYYKAAVSGAPQNEDCDADYVNKMAKINDPPEFLLSYRYTHAVSPHLAARWEGNQPEKEVICHDYETAKQRHAYLTVEGSGGIVCPIRHDGSAVYYLTDIISWFRLPSVIVSSSGLGSINSAVLTAHYMRALRLPVKGFILNRYTDTAMERDNAEMIEELTALPVLATVAPDEKTLPRSAGFWASLYE</sequence>
<evidence type="ECO:0000256" key="1">
    <source>
        <dbReference type="ARBA" id="ARBA00022490"/>
    </source>
</evidence>
<evidence type="ECO:0000256" key="8">
    <source>
        <dbReference type="ARBA" id="ARBA00047386"/>
    </source>
</evidence>
<evidence type="ECO:0000256" key="9">
    <source>
        <dbReference type="HAMAP-Rule" id="MF_00336"/>
    </source>
</evidence>
<comment type="caution">
    <text evidence="10">The sequence shown here is derived from an EMBL/GenBank/DDBJ whole genome shotgun (WGS) entry which is preliminary data.</text>
</comment>
<dbReference type="InterPro" id="IPR004472">
    <property type="entry name" value="DTB_synth_BioD"/>
</dbReference>
<comment type="caution">
    <text evidence="9">Lacks conserved residue(s) required for the propagation of feature annotation.</text>
</comment>
<feature type="binding site" evidence="9">
    <location>
        <position position="112"/>
    </location>
    <ligand>
        <name>Mg(2+)</name>
        <dbReference type="ChEBI" id="CHEBI:18420"/>
    </ligand>
</feature>
<keyword evidence="3 9" id="KW-0479">Metal-binding</keyword>
<feature type="active site" evidence="9">
    <location>
        <position position="38"/>
    </location>
</feature>
<evidence type="ECO:0000256" key="7">
    <source>
        <dbReference type="ARBA" id="ARBA00022842"/>
    </source>
</evidence>
<dbReference type="InterPro" id="IPR027417">
    <property type="entry name" value="P-loop_NTPase"/>
</dbReference>
<keyword evidence="6 9" id="KW-0067">ATP-binding</keyword>
<keyword evidence="1 9" id="KW-0963">Cytoplasm</keyword>
<dbReference type="Proteomes" id="UP000017090">
    <property type="component" value="Unassembled WGS sequence"/>
</dbReference>
<dbReference type="AlphaFoldDB" id="U7UU34"/>
<evidence type="ECO:0000256" key="3">
    <source>
        <dbReference type="ARBA" id="ARBA00022723"/>
    </source>
</evidence>
<comment type="catalytic activity">
    <reaction evidence="8">
        <text>(7R,8S)-8-amino-7-(carboxyamino)nonanoate + ATP = (4R,5S)-dethiobiotin + ADP + phosphate + H(+)</text>
        <dbReference type="Rhea" id="RHEA:63684"/>
        <dbReference type="ChEBI" id="CHEBI:15378"/>
        <dbReference type="ChEBI" id="CHEBI:30616"/>
        <dbReference type="ChEBI" id="CHEBI:43474"/>
        <dbReference type="ChEBI" id="CHEBI:149470"/>
        <dbReference type="ChEBI" id="CHEBI:149473"/>
        <dbReference type="ChEBI" id="CHEBI:456216"/>
    </reaction>
</comment>
<organism evidence="10 11">
    <name type="scientific">Megasphaera vaginalis</name>
    <name type="common">ex Srinivasan et al. 2021</name>
    <dbReference type="NCBI Taxonomy" id="1111454"/>
    <lineage>
        <taxon>Bacteria</taxon>
        <taxon>Bacillati</taxon>
        <taxon>Bacillota</taxon>
        <taxon>Negativicutes</taxon>
        <taxon>Veillonellales</taxon>
        <taxon>Veillonellaceae</taxon>
        <taxon>Megasphaera</taxon>
    </lineage>
</organism>
<dbReference type="PANTHER" id="PTHR43210:SF2">
    <property type="entry name" value="ATP-DEPENDENT DETHIOBIOTIN SYNTHETASE BIOD 2"/>
    <property type="match status" value="1"/>
</dbReference>
<name>U7UU34_9FIRM</name>
<dbReference type="eggNOG" id="COG0132">
    <property type="taxonomic scope" value="Bacteria"/>
</dbReference>
<feature type="binding site" evidence="9">
    <location>
        <begin position="112"/>
        <end position="115"/>
    </location>
    <ligand>
        <name>ATP</name>
        <dbReference type="ChEBI" id="CHEBI:30616"/>
    </ligand>
</feature>
<evidence type="ECO:0000256" key="6">
    <source>
        <dbReference type="ARBA" id="ARBA00022840"/>
    </source>
</evidence>
<keyword evidence="7 9" id="KW-0460">Magnesium</keyword>
<dbReference type="HAMAP" id="MF_00336">
    <property type="entry name" value="BioD"/>
    <property type="match status" value="1"/>
</dbReference>
<dbReference type="NCBIfam" id="TIGR00347">
    <property type="entry name" value="bioD"/>
    <property type="match status" value="1"/>
</dbReference>
<dbReference type="GO" id="GO:0005524">
    <property type="term" value="F:ATP binding"/>
    <property type="evidence" value="ECO:0007669"/>
    <property type="project" value="UniProtKB-UniRule"/>
</dbReference>
<comment type="cofactor">
    <cofactor evidence="9">
        <name>Mg(2+)</name>
        <dbReference type="ChEBI" id="CHEBI:18420"/>
    </cofactor>
</comment>
<feature type="binding site" evidence="9">
    <location>
        <position position="42"/>
    </location>
    <ligand>
        <name>substrate</name>
    </ligand>
</feature>
<feature type="binding site" evidence="9">
    <location>
        <position position="51"/>
    </location>
    <ligand>
        <name>ATP</name>
        <dbReference type="ChEBI" id="CHEBI:30616"/>
    </ligand>
</feature>
<keyword evidence="5 9" id="KW-0093">Biotin biosynthesis</keyword>
<feature type="binding site" evidence="9">
    <location>
        <begin position="176"/>
        <end position="177"/>
    </location>
    <ligand>
        <name>ATP</name>
        <dbReference type="ChEBI" id="CHEBI:30616"/>
    </ligand>
</feature>
<feature type="binding site" evidence="9">
    <location>
        <position position="17"/>
    </location>
    <ligand>
        <name>Mg(2+)</name>
        <dbReference type="ChEBI" id="CHEBI:18420"/>
    </ligand>
</feature>
<dbReference type="Pfam" id="PF13500">
    <property type="entry name" value="AAA_26"/>
    <property type="match status" value="1"/>
</dbReference>
<keyword evidence="4 9" id="KW-0547">Nucleotide-binding</keyword>
<protein>
    <recommendedName>
        <fullName evidence="9">ATP-dependent dethiobiotin synthetase BioD</fullName>
        <ecNumber evidence="9">6.3.3.3</ecNumber>
    </recommendedName>
    <alternativeName>
        <fullName evidence="9">DTB synthetase</fullName>
        <shortName evidence="9">DTBS</shortName>
    </alternativeName>
    <alternativeName>
        <fullName evidence="9">Dethiobiotin synthase</fullName>
    </alternativeName>
</protein>
<evidence type="ECO:0000256" key="2">
    <source>
        <dbReference type="ARBA" id="ARBA00022598"/>
    </source>
</evidence>
<keyword evidence="2 9" id="KW-0436">Ligase</keyword>
<dbReference type="PANTHER" id="PTHR43210">
    <property type="entry name" value="DETHIOBIOTIN SYNTHETASE"/>
    <property type="match status" value="1"/>
</dbReference>
<evidence type="ECO:0000256" key="5">
    <source>
        <dbReference type="ARBA" id="ARBA00022756"/>
    </source>
</evidence>
<comment type="subcellular location">
    <subcellularLocation>
        <location evidence="9">Cytoplasm</location>
    </subcellularLocation>
</comment>
<dbReference type="GO" id="GO:0000287">
    <property type="term" value="F:magnesium ion binding"/>
    <property type="evidence" value="ECO:0007669"/>
    <property type="project" value="UniProtKB-UniRule"/>
</dbReference>
<comment type="similarity">
    <text evidence="9">Belongs to the dethiobiotin synthetase family.</text>
</comment>
<reference evidence="10 11" key="1">
    <citation type="submission" date="2013-09" db="EMBL/GenBank/DDBJ databases">
        <authorList>
            <person name="Durkin A.S."/>
            <person name="Haft D.R."/>
            <person name="McCorrison J."/>
            <person name="Torralba M."/>
            <person name="Gillis M."/>
            <person name="Haft D.H."/>
            <person name="Methe B."/>
            <person name="Sutton G."/>
            <person name="Nelson K.E."/>
        </authorList>
    </citation>
    <scope>NUCLEOTIDE SEQUENCE [LARGE SCALE GENOMIC DNA]</scope>
    <source>
        <strain evidence="10 11">BV3C16-1</strain>
    </source>
</reference>
<evidence type="ECO:0000256" key="4">
    <source>
        <dbReference type="ARBA" id="ARBA00022741"/>
    </source>
</evidence>
<accession>U7UU34</accession>